<evidence type="ECO:0000256" key="9">
    <source>
        <dbReference type="SAM" id="Phobius"/>
    </source>
</evidence>
<evidence type="ECO:0000256" key="5">
    <source>
        <dbReference type="ARBA" id="ARBA00022692"/>
    </source>
</evidence>
<dbReference type="Pfam" id="PF01594">
    <property type="entry name" value="AI-2E_transport"/>
    <property type="match status" value="1"/>
</dbReference>
<evidence type="ECO:0000256" key="3">
    <source>
        <dbReference type="ARBA" id="ARBA00022448"/>
    </source>
</evidence>
<accession>A0A7H0H314</accession>
<feature type="compositionally biased region" description="Basic and acidic residues" evidence="8">
    <location>
        <begin position="381"/>
        <end position="391"/>
    </location>
</feature>
<sequence length="391" mass="41786">MARRRRHASGRHPAGVGAAIGLLAGIGGVVGLFSIVAPAVAAQWPTLWLQAISGVRKLQLWAAGPPLNIRDEELNNWINQAIAYVQEHSGELVTQALSLGGSLGNGIVTLLLTLVLTFFFLKDGTRFVGFTRRIVGRRAGFHASELLTRLWLTLSGYIRTQAIVSLADAFFIGLGLVILGVPLAMPIAILTFMAGFIPMVGAVTAGALAVLVALVTNGFTTALLALGLVVLVQQLEGNLLQPLLQSRVMKLHPAIVLLAVLLGGTWAGIIGAFLAVPVAASVAVVLRYLGELVDLRTGDRTAADIEWVTDDGHTIAHQSERSGAVFRALLRRRTAEVVEELTDPESGDGLPRREAGWLRRLTLRGPENRPADETLTEEPPADERSSEDRAD</sequence>
<evidence type="ECO:0000313" key="10">
    <source>
        <dbReference type="EMBL" id="QNP54930.1"/>
    </source>
</evidence>
<reference evidence="10 11" key="1">
    <citation type="submission" date="2020-08" db="EMBL/GenBank/DDBJ databases">
        <title>Genome sequence of Tessaracoccus defluvii JCM 17540T.</title>
        <authorList>
            <person name="Hyun D.-W."/>
            <person name="Bae J.-W."/>
        </authorList>
    </citation>
    <scope>NUCLEOTIDE SEQUENCE [LARGE SCALE GENOMIC DNA]</scope>
    <source>
        <strain evidence="10 11">JCM 17540</strain>
    </source>
</reference>
<feature type="transmembrane region" description="Helical" evidence="9">
    <location>
        <begin position="170"/>
        <end position="196"/>
    </location>
</feature>
<organism evidence="10 11">
    <name type="scientific">Tessaracoccus defluvii</name>
    <dbReference type="NCBI Taxonomy" id="1285901"/>
    <lineage>
        <taxon>Bacteria</taxon>
        <taxon>Bacillati</taxon>
        <taxon>Actinomycetota</taxon>
        <taxon>Actinomycetes</taxon>
        <taxon>Propionibacteriales</taxon>
        <taxon>Propionibacteriaceae</taxon>
        <taxon>Tessaracoccus</taxon>
    </lineage>
</organism>
<evidence type="ECO:0000256" key="6">
    <source>
        <dbReference type="ARBA" id="ARBA00022989"/>
    </source>
</evidence>
<dbReference type="AlphaFoldDB" id="A0A7H0H314"/>
<keyword evidence="5 9" id="KW-0812">Transmembrane</keyword>
<evidence type="ECO:0000256" key="7">
    <source>
        <dbReference type="ARBA" id="ARBA00023136"/>
    </source>
</evidence>
<dbReference type="KEGG" id="tdf:H9L22_11630"/>
<dbReference type="PANTHER" id="PTHR21716:SF53">
    <property type="entry name" value="PERMEASE PERM-RELATED"/>
    <property type="match status" value="1"/>
</dbReference>
<feature type="region of interest" description="Disordered" evidence="8">
    <location>
        <begin position="361"/>
        <end position="391"/>
    </location>
</feature>
<dbReference type="RefSeq" id="WP_187720066.1">
    <property type="nucleotide sequence ID" value="NZ_CP060789.1"/>
</dbReference>
<comment type="similarity">
    <text evidence="2">Belongs to the autoinducer-2 exporter (AI-2E) (TC 2.A.86) family.</text>
</comment>
<dbReference type="GO" id="GO:0005886">
    <property type="term" value="C:plasma membrane"/>
    <property type="evidence" value="ECO:0007669"/>
    <property type="project" value="UniProtKB-SubCell"/>
</dbReference>
<protein>
    <submittedName>
        <fullName evidence="10">AI-2E family transporter</fullName>
    </submittedName>
</protein>
<proteinExistence type="inferred from homology"/>
<keyword evidence="7 9" id="KW-0472">Membrane</keyword>
<keyword evidence="6 9" id="KW-1133">Transmembrane helix</keyword>
<feature type="transmembrane region" description="Helical" evidence="9">
    <location>
        <begin position="255"/>
        <end position="286"/>
    </location>
</feature>
<gene>
    <name evidence="10" type="ORF">H9L22_11630</name>
</gene>
<dbReference type="Proteomes" id="UP000516117">
    <property type="component" value="Chromosome"/>
</dbReference>
<name>A0A7H0H314_9ACTN</name>
<dbReference type="PANTHER" id="PTHR21716">
    <property type="entry name" value="TRANSMEMBRANE PROTEIN"/>
    <property type="match status" value="1"/>
</dbReference>
<dbReference type="GO" id="GO:0055085">
    <property type="term" value="P:transmembrane transport"/>
    <property type="evidence" value="ECO:0007669"/>
    <property type="project" value="TreeGrafter"/>
</dbReference>
<keyword evidence="11" id="KW-1185">Reference proteome</keyword>
<evidence type="ECO:0000313" key="11">
    <source>
        <dbReference type="Proteomes" id="UP000516117"/>
    </source>
</evidence>
<dbReference type="EMBL" id="CP060789">
    <property type="protein sequence ID" value="QNP54930.1"/>
    <property type="molecule type" value="Genomic_DNA"/>
</dbReference>
<comment type="subcellular location">
    <subcellularLocation>
        <location evidence="1">Cell membrane</location>
        <topology evidence="1">Multi-pass membrane protein</topology>
    </subcellularLocation>
</comment>
<feature type="transmembrane region" description="Helical" evidence="9">
    <location>
        <begin position="208"/>
        <end position="235"/>
    </location>
</feature>
<evidence type="ECO:0000256" key="1">
    <source>
        <dbReference type="ARBA" id="ARBA00004651"/>
    </source>
</evidence>
<evidence type="ECO:0000256" key="8">
    <source>
        <dbReference type="SAM" id="MobiDB-lite"/>
    </source>
</evidence>
<dbReference type="InterPro" id="IPR002549">
    <property type="entry name" value="AI-2E-like"/>
</dbReference>
<keyword evidence="4" id="KW-1003">Cell membrane</keyword>
<evidence type="ECO:0000256" key="4">
    <source>
        <dbReference type="ARBA" id="ARBA00022475"/>
    </source>
</evidence>
<keyword evidence="3" id="KW-0813">Transport</keyword>
<evidence type="ECO:0000256" key="2">
    <source>
        <dbReference type="ARBA" id="ARBA00009773"/>
    </source>
</evidence>
<feature type="transmembrane region" description="Helical" evidence="9">
    <location>
        <begin position="20"/>
        <end position="41"/>
    </location>
</feature>
<feature type="transmembrane region" description="Helical" evidence="9">
    <location>
        <begin position="102"/>
        <end position="121"/>
    </location>
</feature>